<dbReference type="AlphaFoldDB" id="A8XXH5"/>
<organism evidence="3 4">
    <name type="scientific">Caenorhabditis briggsae</name>
    <dbReference type="NCBI Taxonomy" id="6238"/>
    <lineage>
        <taxon>Eukaryota</taxon>
        <taxon>Metazoa</taxon>
        <taxon>Ecdysozoa</taxon>
        <taxon>Nematoda</taxon>
        <taxon>Chromadorea</taxon>
        <taxon>Rhabditida</taxon>
        <taxon>Rhabditina</taxon>
        <taxon>Rhabditomorpha</taxon>
        <taxon>Rhabditoidea</taxon>
        <taxon>Rhabditidae</taxon>
        <taxon>Peloderinae</taxon>
        <taxon>Caenorhabditis</taxon>
    </lineage>
</organism>
<name>A8XXH5_CAEBR</name>
<dbReference type="InterPro" id="IPR011333">
    <property type="entry name" value="SKP1/BTB/POZ_sf"/>
</dbReference>
<sequence>VAAETEEIKNSQKQIAEKLQSIEDAISKMSILSKNTSHAAPEANRFMVKHEFKKLSKMFDGDYSEDVPLSFFSHFRWLGVERMDDRFTFYISCETKQHNMSIETELKFRLIGYNNITKTMKHGYLRKKTIDDTLELEDIEDEGQVLDNLTLEVEVEIIKMTGSKKEKMRTFDESQKDVSDVVLVVQDTQFYVSEMYLASQSTYLKTLFLGGFSESKKSEIALTGIDADEFQHFLEVLYGEFSIDDFTVEGILLIADFYDTPMVAKKYEMFLFRKIETLNSVTFRRKEAKGKKEMGKDPTEFRKKTFILKSCVKNESKSTNYSQIVCSLEKAF</sequence>
<dbReference type="PANTHER" id="PTHR22743:SF165">
    <property type="entry name" value="BTB AND MATH DOMAIN CONTAINING-RELATED"/>
    <property type="match status" value="1"/>
</dbReference>
<dbReference type="InterPro" id="IPR000210">
    <property type="entry name" value="BTB/POZ_dom"/>
</dbReference>
<dbReference type="CDD" id="cd18186">
    <property type="entry name" value="BTB_POZ_ZBTB_KLHL-like"/>
    <property type="match status" value="1"/>
</dbReference>
<dbReference type="PANTHER" id="PTHR22743">
    <property type="entry name" value="MEPRIN/TRAF-LIKE MATH FAMILY-C.ELEGANS"/>
    <property type="match status" value="1"/>
</dbReference>
<dbReference type="KEGG" id="cbr:CBG_20270"/>
<dbReference type="RefSeq" id="XP_002640366.1">
    <property type="nucleotide sequence ID" value="XM_002640320.1"/>
</dbReference>
<evidence type="ECO:0000259" key="2">
    <source>
        <dbReference type="PROSITE" id="PS50097"/>
    </source>
</evidence>
<accession>A8XXH5</accession>
<protein>
    <submittedName>
        <fullName evidence="3">Protein CBG20270</fullName>
    </submittedName>
</protein>
<dbReference type="PROSITE" id="PS50097">
    <property type="entry name" value="BTB"/>
    <property type="match status" value="1"/>
</dbReference>
<keyword evidence="1" id="KW-0175">Coiled coil</keyword>
<dbReference type="EMBL" id="HE601190">
    <property type="protein sequence ID" value="CAP37321.1"/>
    <property type="molecule type" value="Genomic_DNA"/>
</dbReference>
<evidence type="ECO:0000313" key="5">
    <source>
        <dbReference type="WormBase" id="CBG20270"/>
    </source>
</evidence>
<dbReference type="Gene3D" id="3.30.710.10">
    <property type="entry name" value="Potassium Channel Kv1.1, Chain A"/>
    <property type="match status" value="1"/>
</dbReference>
<keyword evidence="4" id="KW-1185">Reference proteome</keyword>
<dbReference type="Pfam" id="PF00651">
    <property type="entry name" value="BTB"/>
    <property type="match status" value="1"/>
</dbReference>
<gene>
    <name evidence="3 5" type="ORF">CBG20270</name>
    <name evidence="3" type="ORF">CBG_20270</name>
</gene>
<dbReference type="SUPFAM" id="SSF54695">
    <property type="entry name" value="POZ domain"/>
    <property type="match status" value="1"/>
</dbReference>
<dbReference type="Pfam" id="PF00917">
    <property type="entry name" value="MATH"/>
    <property type="match status" value="1"/>
</dbReference>
<feature type="non-terminal residue" evidence="3">
    <location>
        <position position="332"/>
    </location>
</feature>
<dbReference type="SMART" id="SM00225">
    <property type="entry name" value="BTB"/>
    <property type="match status" value="1"/>
</dbReference>
<dbReference type="InterPro" id="IPR052664">
    <property type="entry name" value="BTB-MATH_domain_protein"/>
</dbReference>
<feature type="domain" description="BTB" evidence="2">
    <location>
        <begin position="179"/>
        <end position="238"/>
    </location>
</feature>
<evidence type="ECO:0000313" key="3">
    <source>
        <dbReference type="EMBL" id="CAP37321.1"/>
    </source>
</evidence>
<proteinExistence type="predicted"/>
<evidence type="ECO:0000313" key="4">
    <source>
        <dbReference type="Proteomes" id="UP000008549"/>
    </source>
</evidence>
<evidence type="ECO:0000256" key="1">
    <source>
        <dbReference type="SAM" id="Coils"/>
    </source>
</evidence>
<feature type="non-terminal residue" evidence="3">
    <location>
        <position position="1"/>
    </location>
</feature>
<dbReference type="HOGENOM" id="CLU_838288_0_0_1"/>
<dbReference type="InterPro" id="IPR002083">
    <property type="entry name" value="MATH/TRAF_dom"/>
</dbReference>
<dbReference type="InParanoid" id="A8XXH5"/>
<feature type="coiled-coil region" evidence="1">
    <location>
        <begin position="1"/>
        <end position="28"/>
    </location>
</feature>
<dbReference type="WormBase" id="CBG20270">
    <property type="protein sequence ID" value="CBP47693"/>
    <property type="gene ID" value="WBGene00039296"/>
</dbReference>
<reference evidence="3 4" key="2">
    <citation type="journal article" date="2011" name="PLoS Genet.">
        <title>Caenorhabditis briggsae recombinant inbred line genotypes reveal inter-strain incompatibility and the evolution of recombination.</title>
        <authorList>
            <person name="Ross J.A."/>
            <person name="Koboldt D.C."/>
            <person name="Staisch J.E."/>
            <person name="Chamberlin H.M."/>
            <person name="Gupta B.P."/>
            <person name="Miller R.D."/>
            <person name="Baird S.E."/>
            <person name="Haag E.S."/>
        </authorList>
    </citation>
    <scope>NUCLEOTIDE SEQUENCE [LARGE SCALE GENOMIC DNA]</scope>
    <source>
        <strain evidence="3 4">AF16</strain>
    </source>
</reference>
<dbReference type="GeneID" id="8582361"/>
<dbReference type="Proteomes" id="UP000008549">
    <property type="component" value="Unassembled WGS sequence"/>
</dbReference>
<reference evidence="3 4" key="1">
    <citation type="journal article" date="2003" name="PLoS Biol.">
        <title>The genome sequence of Caenorhabditis briggsae: a platform for comparative genomics.</title>
        <authorList>
            <person name="Stein L.D."/>
            <person name="Bao Z."/>
            <person name="Blasiar D."/>
            <person name="Blumenthal T."/>
            <person name="Brent M.R."/>
            <person name="Chen N."/>
            <person name="Chinwalla A."/>
            <person name="Clarke L."/>
            <person name="Clee C."/>
            <person name="Coghlan A."/>
            <person name="Coulson A."/>
            <person name="D'Eustachio P."/>
            <person name="Fitch D.H."/>
            <person name="Fulton L.A."/>
            <person name="Fulton R.E."/>
            <person name="Griffiths-Jones S."/>
            <person name="Harris T.W."/>
            <person name="Hillier L.W."/>
            <person name="Kamath R."/>
            <person name="Kuwabara P.E."/>
            <person name="Mardis E.R."/>
            <person name="Marra M.A."/>
            <person name="Miner T.L."/>
            <person name="Minx P."/>
            <person name="Mullikin J.C."/>
            <person name="Plumb R.W."/>
            <person name="Rogers J."/>
            <person name="Schein J.E."/>
            <person name="Sohrmann M."/>
            <person name="Spieth J."/>
            <person name="Stajich J.E."/>
            <person name="Wei C."/>
            <person name="Willey D."/>
            <person name="Wilson R.K."/>
            <person name="Durbin R."/>
            <person name="Waterston R.H."/>
        </authorList>
    </citation>
    <scope>NUCLEOTIDE SEQUENCE [LARGE SCALE GENOMIC DNA]</scope>
    <source>
        <strain evidence="3 4">AF16</strain>
    </source>
</reference>
<dbReference type="CTD" id="8582361"/>